<dbReference type="OrthoDB" id="964236at2"/>
<gene>
    <name evidence="1" type="ORF">GFC01_10950</name>
</gene>
<comment type="caution">
    <text evidence="1">The sequence shown here is derived from an EMBL/GenBank/DDBJ whole genome shotgun (WGS) entry which is preliminary data.</text>
</comment>
<dbReference type="InterPro" id="IPR025354">
    <property type="entry name" value="DUF4258"/>
</dbReference>
<protein>
    <submittedName>
        <fullName evidence="1">DUF4258 domain-containing protein</fullName>
    </submittedName>
</protein>
<dbReference type="AlphaFoldDB" id="A0A6N7IRU3"/>
<evidence type="ECO:0000313" key="1">
    <source>
        <dbReference type="EMBL" id="MQL52770.1"/>
    </source>
</evidence>
<proteinExistence type="predicted"/>
<reference evidence="1 2" key="1">
    <citation type="submission" date="2019-10" db="EMBL/GenBank/DDBJ databases">
        <title>Comparative genomics of sulfur disproportionating microorganisms.</title>
        <authorList>
            <person name="Ward L.M."/>
            <person name="Bertran E."/>
            <person name="Johnston D."/>
        </authorList>
    </citation>
    <scope>NUCLEOTIDE SEQUENCE [LARGE SCALE GENOMIC DNA]</scope>
    <source>
        <strain evidence="1 2">DSM 14055</strain>
    </source>
</reference>
<sequence>MYDGKDRWQEEMARIRRARIRFSRHCWKRIRKRGITAEELAGVIKSGEIIQGHAPGMYRNNPDPVRVIMGRGNGERILHLVVALHGKTVILVTAYEPDPEIWENDRRTLRPR</sequence>
<dbReference type="RefSeq" id="WP_152947200.1">
    <property type="nucleotide sequence ID" value="NZ_WHYR01000028.1"/>
</dbReference>
<dbReference type="EMBL" id="WHYR01000028">
    <property type="protein sequence ID" value="MQL52770.1"/>
    <property type="molecule type" value="Genomic_DNA"/>
</dbReference>
<keyword evidence="2" id="KW-1185">Reference proteome</keyword>
<organism evidence="1 2">
    <name type="scientific">Desulfofundulus thermobenzoicus</name>
    <dbReference type="NCBI Taxonomy" id="29376"/>
    <lineage>
        <taxon>Bacteria</taxon>
        <taxon>Bacillati</taxon>
        <taxon>Bacillota</taxon>
        <taxon>Clostridia</taxon>
        <taxon>Eubacteriales</taxon>
        <taxon>Peptococcaceae</taxon>
        <taxon>Desulfofundulus</taxon>
    </lineage>
</organism>
<dbReference type="Proteomes" id="UP000441717">
    <property type="component" value="Unassembled WGS sequence"/>
</dbReference>
<evidence type="ECO:0000313" key="2">
    <source>
        <dbReference type="Proteomes" id="UP000441717"/>
    </source>
</evidence>
<name>A0A6N7IRU3_9FIRM</name>
<accession>A0A6N7IRU3</accession>
<dbReference type="Pfam" id="PF14076">
    <property type="entry name" value="DUF4258"/>
    <property type="match status" value="1"/>
</dbReference>